<gene>
    <name evidence="2" type="ORF">FHR34_000448</name>
</gene>
<dbReference type="SUPFAM" id="SSF160582">
    <property type="entry name" value="MbtH-like"/>
    <property type="match status" value="1"/>
</dbReference>
<keyword evidence="3" id="KW-1185">Reference proteome</keyword>
<organism evidence="2 3">
    <name type="scientific">Kitasatospora kifunensis</name>
    <name type="common">Streptomyces kifunensis</name>
    <dbReference type="NCBI Taxonomy" id="58351"/>
    <lineage>
        <taxon>Bacteria</taxon>
        <taxon>Bacillati</taxon>
        <taxon>Actinomycetota</taxon>
        <taxon>Actinomycetes</taxon>
        <taxon>Kitasatosporales</taxon>
        <taxon>Streptomycetaceae</taxon>
        <taxon>Kitasatospora</taxon>
    </lineage>
</organism>
<protein>
    <submittedName>
        <fullName evidence="2">MbtH protein</fullName>
    </submittedName>
</protein>
<evidence type="ECO:0000259" key="1">
    <source>
        <dbReference type="SMART" id="SM00923"/>
    </source>
</evidence>
<dbReference type="GO" id="GO:0005829">
    <property type="term" value="C:cytosol"/>
    <property type="evidence" value="ECO:0007669"/>
    <property type="project" value="TreeGrafter"/>
</dbReference>
<evidence type="ECO:0000313" key="3">
    <source>
        <dbReference type="Proteomes" id="UP000540506"/>
    </source>
</evidence>
<proteinExistence type="predicted"/>
<dbReference type="GO" id="GO:0019290">
    <property type="term" value="P:siderophore biosynthetic process"/>
    <property type="evidence" value="ECO:0007669"/>
    <property type="project" value="TreeGrafter"/>
</dbReference>
<dbReference type="InterPro" id="IPR005153">
    <property type="entry name" value="MbtH-like_dom"/>
</dbReference>
<dbReference type="InterPro" id="IPR037407">
    <property type="entry name" value="MLP_fam"/>
</dbReference>
<dbReference type="EMBL" id="JACHJV010000001">
    <property type="protein sequence ID" value="MBB4921455.1"/>
    <property type="molecule type" value="Genomic_DNA"/>
</dbReference>
<dbReference type="PANTHER" id="PTHR38444">
    <property type="entry name" value="ENTEROBACTIN BIOSYNTHESIS PROTEIN YBDZ"/>
    <property type="match status" value="1"/>
</dbReference>
<accession>A0A7W7QXG2</accession>
<dbReference type="InterPro" id="IPR038020">
    <property type="entry name" value="MbtH-like_sf"/>
</dbReference>
<evidence type="ECO:0000313" key="2">
    <source>
        <dbReference type="EMBL" id="MBB4921455.1"/>
    </source>
</evidence>
<dbReference type="AlphaFoldDB" id="A0A7W7QXG2"/>
<sequence>MDAFTEFTVVVNEEEQYSLWPVGLQIPLGWRAEGTTGSEAHCLARVEQIWSDIRPKSLRDSIARRRAEESVR</sequence>
<dbReference type="PANTHER" id="PTHR38444:SF1">
    <property type="entry name" value="ENTEROBACTIN BIOSYNTHESIS PROTEIN YBDZ"/>
    <property type="match status" value="1"/>
</dbReference>
<dbReference type="Proteomes" id="UP000540506">
    <property type="component" value="Unassembled WGS sequence"/>
</dbReference>
<dbReference type="Gene3D" id="3.90.820.10">
    <property type="entry name" value="Structural Genomics, Unknown Function 30-nov-00 1gh9 Mol_id"/>
    <property type="match status" value="1"/>
</dbReference>
<dbReference type="RefSeq" id="WP_184933788.1">
    <property type="nucleotide sequence ID" value="NZ_JACHJV010000001.1"/>
</dbReference>
<comment type="caution">
    <text evidence="2">The sequence shown here is derived from an EMBL/GenBank/DDBJ whole genome shotgun (WGS) entry which is preliminary data.</text>
</comment>
<feature type="domain" description="MbtH-like" evidence="1">
    <location>
        <begin position="2"/>
        <end position="48"/>
    </location>
</feature>
<dbReference type="SMART" id="SM00923">
    <property type="entry name" value="MbtH"/>
    <property type="match status" value="1"/>
</dbReference>
<reference evidence="2 3" key="1">
    <citation type="submission" date="2020-08" db="EMBL/GenBank/DDBJ databases">
        <title>Sequencing the genomes of 1000 actinobacteria strains.</title>
        <authorList>
            <person name="Klenk H.-P."/>
        </authorList>
    </citation>
    <scope>NUCLEOTIDE SEQUENCE [LARGE SCALE GENOMIC DNA]</scope>
    <source>
        <strain evidence="2 3">DSM 41654</strain>
    </source>
</reference>
<dbReference type="Pfam" id="PF03621">
    <property type="entry name" value="MbtH"/>
    <property type="match status" value="1"/>
</dbReference>
<name>A0A7W7QXG2_KITKI</name>